<reference evidence="2" key="2">
    <citation type="journal article" date="2018" name="Nat. Commun.">
        <title>Tailed giant Tupanvirus possesses the most complete translational apparatus of the known virosphere.</title>
        <authorList>
            <person name="Abrahao J."/>
            <person name="Silva L."/>
            <person name="Silva L.S."/>
            <person name="Khalil J.Y.B."/>
            <person name="Rodrigues R."/>
            <person name="Arantes T."/>
            <person name="Assis F."/>
            <person name="Boratto P."/>
            <person name="Andrade M."/>
            <person name="Kroon E.G."/>
            <person name="Ribeiro B."/>
            <person name="Bergier I."/>
            <person name="Seligmann H."/>
            <person name="Ghigo E."/>
            <person name="Colson P."/>
            <person name="Levasseur A."/>
            <person name="Kroemer G."/>
            <person name="Raoult D."/>
            <person name="La Scola B."/>
        </authorList>
    </citation>
    <scope>NUCLEOTIDE SEQUENCE [LARGE SCALE GENOMIC DNA]</scope>
    <source>
        <strain evidence="2">Soda lake</strain>
    </source>
</reference>
<dbReference type="Gene3D" id="3.40.50.1000">
    <property type="entry name" value="HAD superfamily/HAD-like"/>
    <property type="match status" value="1"/>
</dbReference>
<evidence type="ECO:0000256" key="1">
    <source>
        <dbReference type="ARBA" id="ARBA00022729"/>
    </source>
</evidence>
<dbReference type="InterPro" id="IPR023214">
    <property type="entry name" value="HAD_sf"/>
</dbReference>
<dbReference type="InterPro" id="IPR022565">
    <property type="entry name" value="DUF2608"/>
</dbReference>
<sequence>MEKITTISEMCEMDQYIIDLDPEKTILFFDIDNTLLRTKSDIGSVEWVRWQENLIKTFGGKHEHSVSDSFNEMYRLYQKWLNTSNCETELLEEYVDKLIHKYIDMGFKVVLITARDKCTAETTFNQLSRHYDISKFFSGDLYFKNNKILYKNGVYFATGTKKGECIENLLQIIKLIFDFDPENIVFIDDSTHECNNVASKFKEHGVKAKVFNYLHGLKYQEIFDMLDKHHLHQKWIHFNKVN</sequence>
<keyword evidence="1" id="KW-0732">Signal</keyword>
<name>A0A6N1NU56_9VIRU</name>
<evidence type="ECO:0000313" key="2">
    <source>
        <dbReference type="EMBL" id="QKU35078.1"/>
    </source>
</evidence>
<organism evidence="2">
    <name type="scientific">Tupanvirus soda lake</name>
    <dbReference type="NCBI Taxonomy" id="2126985"/>
    <lineage>
        <taxon>Viruses</taxon>
        <taxon>Varidnaviria</taxon>
        <taxon>Bamfordvirae</taxon>
        <taxon>Nucleocytoviricota</taxon>
        <taxon>Megaviricetes</taxon>
        <taxon>Imitervirales</taxon>
        <taxon>Mimiviridae</taxon>
        <taxon>Megamimivirinae</taxon>
        <taxon>Tupanvirus</taxon>
        <taxon>Tupanvirus salinum</taxon>
    </lineage>
</organism>
<protein>
    <submittedName>
        <fullName evidence="2">Uncharacterized protein</fullName>
    </submittedName>
</protein>
<proteinExistence type="predicted"/>
<dbReference type="SUPFAM" id="SSF56784">
    <property type="entry name" value="HAD-like"/>
    <property type="match status" value="1"/>
</dbReference>
<accession>A0A6N1NU56</accession>
<dbReference type="KEGG" id="vg:80518495"/>
<dbReference type="InterPro" id="IPR036412">
    <property type="entry name" value="HAD-like_sf"/>
</dbReference>
<dbReference type="GeneID" id="80518495"/>
<dbReference type="CDD" id="cd01427">
    <property type="entry name" value="HAD_like"/>
    <property type="match status" value="1"/>
</dbReference>
<dbReference type="EMBL" id="KY523104">
    <property type="protein sequence ID" value="QKU35078.1"/>
    <property type="molecule type" value="Genomic_DNA"/>
</dbReference>
<dbReference type="RefSeq" id="YP_010781731.1">
    <property type="nucleotide sequence ID" value="NC_075039.1"/>
</dbReference>
<reference evidence="2" key="1">
    <citation type="submission" date="2017-01" db="EMBL/GenBank/DDBJ databases">
        <authorList>
            <person name="Assis F.L."/>
            <person name="Abrahao J.S."/>
            <person name="Silva L."/>
            <person name="Khalil J.B."/>
            <person name="Rodrigues R."/>
            <person name="Silva L.S."/>
            <person name="Arantes T."/>
            <person name="Boratto P."/>
            <person name="Andrade M."/>
            <person name="Kroon E.G."/>
            <person name="Ribeiro B."/>
            <person name="Bergier I."/>
            <person name="Seligmann H."/>
            <person name="Ghigo E."/>
            <person name="Colson P."/>
            <person name="Levasseur A."/>
            <person name="Raoult D."/>
            <person name="Scola B.L."/>
        </authorList>
    </citation>
    <scope>NUCLEOTIDE SEQUENCE</scope>
    <source>
        <strain evidence="2">Soda lake</strain>
    </source>
</reference>
<dbReference type="Pfam" id="PF11019">
    <property type="entry name" value="DUF2608"/>
    <property type="match status" value="1"/>
</dbReference>